<sequence length="145" mass="16104">MPRLGAKESEARDALVFSLYLAGMGYRQIAARPEVRLSLRGVQLAIDRARARREDQRSDIGEVTSLLIERYEQLFQVAYRKAMQGELRANDQCRKLLVELGRLHGLEGVRSATPPPGEADVDADDGLVPAVAFDPDDELAAFRLP</sequence>
<name>A0A498QQW7_9MYCO</name>
<keyword evidence="2" id="KW-1185">Reference proteome</keyword>
<protein>
    <submittedName>
        <fullName evidence="1">Uncharacterized protein</fullName>
    </submittedName>
</protein>
<dbReference type="AlphaFoldDB" id="A0A498QQW7"/>
<evidence type="ECO:0000313" key="1">
    <source>
        <dbReference type="EMBL" id="VBA49759.1"/>
    </source>
</evidence>
<dbReference type="EMBL" id="UPHU01000001">
    <property type="protein sequence ID" value="VBA49759.1"/>
    <property type="molecule type" value="Genomic_DNA"/>
</dbReference>
<gene>
    <name evidence="1" type="ORF">LAUMK142_02170</name>
</gene>
<organism evidence="1 2">
    <name type="scientific">Mycobacterium pseudokansasii</name>
    <dbReference type="NCBI Taxonomy" id="2341080"/>
    <lineage>
        <taxon>Bacteria</taxon>
        <taxon>Bacillati</taxon>
        <taxon>Actinomycetota</taxon>
        <taxon>Actinomycetes</taxon>
        <taxon>Mycobacteriales</taxon>
        <taxon>Mycobacteriaceae</taxon>
        <taxon>Mycobacterium</taxon>
    </lineage>
</organism>
<proteinExistence type="predicted"/>
<dbReference type="Proteomes" id="UP000268285">
    <property type="component" value="Unassembled WGS sequence"/>
</dbReference>
<dbReference type="RefSeq" id="WP_063468377.1">
    <property type="nucleotide sequence ID" value="NZ_UPHN01000015.1"/>
</dbReference>
<evidence type="ECO:0000313" key="2">
    <source>
        <dbReference type="Proteomes" id="UP000268285"/>
    </source>
</evidence>
<reference evidence="1 2" key="1">
    <citation type="submission" date="2018-09" db="EMBL/GenBank/DDBJ databases">
        <authorList>
            <person name="Tagini F."/>
        </authorList>
    </citation>
    <scope>NUCLEOTIDE SEQUENCE [LARGE SCALE GENOMIC DNA]</scope>
    <source>
        <strain evidence="1 2">MK142</strain>
    </source>
</reference>
<dbReference type="OrthoDB" id="4764532at2"/>
<accession>A0A498QQW7</accession>